<dbReference type="EMBL" id="JBHFNQ010000062">
    <property type="protein sequence ID" value="MFB2876765.1"/>
    <property type="molecule type" value="Genomic_DNA"/>
</dbReference>
<dbReference type="RefSeq" id="WP_413269887.1">
    <property type="nucleotide sequence ID" value="NZ_JBHFNQ010000062.1"/>
</dbReference>
<protein>
    <submittedName>
        <fullName evidence="1">BrnA antitoxin family protein</fullName>
    </submittedName>
</protein>
<dbReference type="Pfam" id="PF14384">
    <property type="entry name" value="BrnA_antitoxin"/>
    <property type="match status" value="1"/>
</dbReference>
<name>A0ABV4X1W4_9CYAN</name>
<dbReference type="Proteomes" id="UP001576774">
    <property type="component" value="Unassembled WGS sequence"/>
</dbReference>
<dbReference type="InterPro" id="IPR025528">
    <property type="entry name" value="BrnA_antitoxin"/>
</dbReference>
<sequence>MKPEYDFDQAKRGAIIPQEGKTRITIYIDNDILEAFRQKGDAEGKGYQTMINQALRQYLDQTKLPLDEDTLRRIFQEELRAVTFVSSV</sequence>
<organism evidence="1 2">
    <name type="scientific">Floridaenema aerugineum BLCC-F46</name>
    <dbReference type="NCBI Taxonomy" id="3153654"/>
    <lineage>
        <taxon>Bacteria</taxon>
        <taxon>Bacillati</taxon>
        <taxon>Cyanobacteriota</taxon>
        <taxon>Cyanophyceae</taxon>
        <taxon>Oscillatoriophycideae</taxon>
        <taxon>Aerosakkonematales</taxon>
        <taxon>Aerosakkonemataceae</taxon>
        <taxon>Floridanema</taxon>
        <taxon>Floridanema aerugineum</taxon>
    </lineage>
</organism>
<reference evidence="1 2" key="1">
    <citation type="submission" date="2024-09" db="EMBL/GenBank/DDBJ databases">
        <title>Floridaenema gen nov. (Aerosakkonemataceae, Aerosakkonematales ord. nov., Cyanobacteria) from benthic tropical and subtropical fresh waters, with the description of four new species.</title>
        <authorList>
            <person name="Moretto J.A."/>
            <person name="Berthold D.E."/>
            <person name="Lefler F.W."/>
            <person name="Huang I.-S."/>
            <person name="Laughinghouse H. IV."/>
        </authorList>
    </citation>
    <scope>NUCLEOTIDE SEQUENCE [LARGE SCALE GENOMIC DNA]</scope>
    <source>
        <strain evidence="1 2">BLCC-F46</strain>
    </source>
</reference>
<evidence type="ECO:0000313" key="1">
    <source>
        <dbReference type="EMBL" id="MFB2876765.1"/>
    </source>
</evidence>
<gene>
    <name evidence="1" type="ORF">ACE1CC_07710</name>
</gene>
<comment type="caution">
    <text evidence="1">The sequence shown here is derived from an EMBL/GenBank/DDBJ whole genome shotgun (WGS) entry which is preliminary data.</text>
</comment>
<proteinExistence type="predicted"/>
<accession>A0ABV4X1W4</accession>
<evidence type="ECO:0000313" key="2">
    <source>
        <dbReference type="Proteomes" id="UP001576774"/>
    </source>
</evidence>
<keyword evidence="2" id="KW-1185">Reference proteome</keyword>